<name>A0AAD6ZHS9_9AGAR</name>
<evidence type="ECO:0000313" key="2">
    <source>
        <dbReference type="EMBL" id="KAJ7323510.1"/>
    </source>
</evidence>
<protein>
    <submittedName>
        <fullName evidence="2">Uncharacterized protein</fullName>
    </submittedName>
</protein>
<sequence>MGEGGGPTEIPCGRERMQADGPTGGALATGLLHPCLVSASPPPLPSIRRDASSSLGVRAIGTRTCASFPRPTPRLARQGGAVLSAIHAAYIPPPQLRGSRQPSAHRSAASATFWRCTRFTAGAAAAVASYGRFAAPASWSARAPHSTGHSSCIPPASPCLRRILAGFSGARFTASARPVQHTEPSSITPATARIRTVPHIVVCTGLRYAASQLPLRNSSAAMGAARTARCLHNDEMRAHAPCIAGPSRFAAFVQALRHLPLFTAARGAAQRALLFTTPAYVCAPAAPRVDPCDCDVLLTSSHWRSVPGSAAPATSVGVLPAPCYLAGTARVRDLVFSAVIRPICTVFGRLHGELAQLVNRQGYDGSAAIKNSGSPPHYVADPPPARTLESPRPLFPALKPSRPFSCRAFCTQCVQQRSARTLLGST</sequence>
<organism evidence="2 3">
    <name type="scientific">Mycena albidolilacea</name>
    <dbReference type="NCBI Taxonomy" id="1033008"/>
    <lineage>
        <taxon>Eukaryota</taxon>
        <taxon>Fungi</taxon>
        <taxon>Dikarya</taxon>
        <taxon>Basidiomycota</taxon>
        <taxon>Agaricomycotina</taxon>
        <taxon>Agaricomycetes</taxon>
        <taxon>Agaricomycetidae</taxon>
        <taxon>Agaricales</taxon>
        <taxon>Marasmiineae</taxon>
        <taxon>Mycenaceae</taxon>
        <taxon>Mycena</taxon>
    </lineage>
</organism>
<dbReference type="EMBL" id="JARIHO010000046">
    <property type="protein sequence ID" value="KAJ7323510.1"/>
    <property type="molecule type" value="Genomic_DNA"/>
</dbReference>
<comment type="caution">
    <text evidence="2">The sequence shown here is derived from an EMBL/GenBank/DDBJ whole genome shotgun (WGS) entry which is preliminary data.</text>
</comment>
<gene>
    <name evidence="2" type="ORF">DFH08DRAFT_1085357</name>
</gene>
<accession>A0AAD6ZHS9</accession>
<feature type="region of interest" description="Disordered" evidence="1">
    <location>
        <begin position="1"/>
        <end position="20"/>
    </location>
</feature>
<evidence type="ECO:0000256" key="1">
    <source>
        <dbReference type="SAM" id="MobiDB-lite"/>
    </source>
</evidence>
<reference evidence="2" key="1">
    <citation type="submission" date="2023-03" db="EMBL/GenBank/DDBJ databases">
        <title>Massive genome expansion in bonnet fungi (Mycena s.s.) driven by repeated elements and novel gene families across ecological guilds.</title>
        <authorList>
            <consortium name="Lawrence Berkeley National Laboratory"/>
            <person name="Harder C.B."/>
            <person name="Miyauchi S."/>
            <person name="Viragh M."/>
            <person name="Kuo A."/>
            <person name="Thoen E."/>
            <person name="Andreopoulos B."/>
            <person name="Lu D."/>
            <person name="Skrede I."/>
            <person name="Drula E."/>
            <person name="Henrissat B."/>
            <person name="Morin E."/>
            <person name="Kohler A."/>
            <person name="Barry K."/>
            <person name="LaButti K."/>
            <person name="Morin E."/>
            <person name="Salamov A."/>
            <person name="Lipzen A."/>
            <person name="Mereny Z."/>
            <person name="Hegedus B."/>
            <person name="Baldrian P."/>
            <person name="Stursova M."/>
            <person name="Weitz H."/>
            <person name="Taylor A."/>
            <person name="Grigoriev I.V."/>
            <person name="Nagy L.G."/>
            <person name="Martin F."/>
            <person name="Kauserud H."/>
        </authorList>
    </citation>
    <scope>NUCLEOTIDE SEQUENCE</scope>
    <source>
        <strain evidence="2">CBHHK002</strain>
    </source>
</reference>
<evidence type="ECO:0000313" key="3">
    <source>
        <dbReference type="Proteomes" id="UP001218218"/>
    </source>
</evidence>
<dbReference type="AlphaFoldDB" id="A0AAD6ZHS9"/>
<proteinExistence type="predicted"/>
<keyword evidence="3" id="KW-1185">Reference proteome</keyword>
<dbReference type="Proteomes" id="UP001218218">
    <property type="component" value="Unassembled WGS sequence"/>
</dbReference>